<evidence type="ECO:0000256" key="1">
    <source>
        <dbReference type="SAM" id="MobiDB-lite"/>
    </source>
</evidence>
<name>C6HPK2_AJECH</name>
<reference evidence="3" key="1">
    <citation type="submission" date="2009-05" db="EMBL/GenBank/DDBJ databases">
        <title>The genome sequence of Ajellomyces capsulatus strain H143.</title>
        <authorList>
            <person name="Champion M."/>
            <person name="Cuomo C.A."/>
            <person name="Ma L.-J."/>
            <person name="Henn M.R."/>
            <person name="Sil A."/>
            <person name="Goldman B."/>
            <person name="Young S.K."/>
            <person name="Kodira C.D."/>
            <person name="Zeng Q."/>
            <person name="Koehrsen M."/>
            <person name="Alvarado L."/>
            <person name="Berlin A.M."/>
            <person name="Borenstein D."/>
            <person name="Chen Z."/>
            <person name="Engels R."/>
            <person name="Freedman E."/>
            <person name="Gellesch M."/>
            <person name="Goldberg J."/>
            <person name="Griggs A."/>
            <person name="Gujja S."/>
            <person name="Heiman D.I."/>
            <person name="Hepburn T.A."/>
            <person name="Howarth C."/>
            <person name="Jen D."/>
            <person name="Larson L."/>
            <person name="Lewis B."/>
            <person name="Mehta T."/>
            <person name="Park D."/>
            <person name="Pearson M."/>
            <person name="Roberts A."/>
            <person name="Saif S."/>
            <person name="Shea T.D."/>
            <person name="Shenoy N."/>
            <person name="Sisk P."/>
            <person name="Stolte C."/>
            <person name="Sykes S."/>
            <person name="Walk T."/>
            <person name="White J."/>
            <person name="Yandava C."/>
            <person name="Klein B."/>
            <person name="McEwen J.G."/>
            <person name="Puccia R."/>
            <person name="Goldman G.H."/>
            <person name="Felipe M.S."/>
            <person name="Nino-Vega G."/>
            <person name="San-Blas G."/>
            <person name="Taylor J.W."/>
            <person name="Mendoza L."/>
            <person name="Galagan J.E."/>
            <person name="Nusbaum C."/>
            <person name="Birren B.W."/>
        </authorList>
    </citation>
    <scope>NUCLEOTIDE SEQUENCE [LARGE SCALE GENOMIC DNA]</scope>
    <source>
        <strain evidence="3">H143</strain>
    </source>
</reference>
<dbReference type="AlphaFoldDB" id="C6HPK2"/>
<feature type="region of interest" description="Disordered" evidence="1">
    <location>
        <begin position="69"/>
        <end position="127"/>
    </location>
</feature>
<evidence type="ECO:0000313" key="3">
    <source>
        <dbReference type="Proteomes" id="UP000002624"/>
    </source>
</evidence>
<sequence length="127" mass="14103">MFKSDGRGFSQLQMANAPAPGQTCLRYMYLDIHPHDSDKAENCKGLCTYHQGEDLGGANTPASIESRWRHYHDDDCRKSRKSGQIVGTNFPQKEDPPNSSSLELLNSPSASNNSSQAFRRGIRQPSC</sequence>
<protein>
    <submittedName>
        <fullName evidence="2">Uncharacterized protein</fullName>
    </submittedName>
</protein>
<evidence type="ECO:0000313" key="2">
    <source>
        <dbReference type="EMBL" id="EER37874.1"/>
    </source>
</evidence>
<gene>
    <name evidence="2" type="ORF">HCDG_08133</name>
</gene>
<accession>C6HPK2</accession>
<organism evidence="2 3">
    <name type="scientific">Ajellomyces capsulatus (strain H143)</name>
    <name type="common">Darling's disease fungus</name>
    <name type="synonym">Histoplasma capsulatum</name>
    <dbReference type="NCBI Taxonomy" id="544712"/>
    <lineage>
        <taxon>Eukaryota</taxon>
        <taxon>Fungi</taxon>
        <taxon>Dikarya</taxon>
        <taxon>Ascomycota</taxon>
        <taxon>Pezizomycotina</taxon>
        <taxon>Eurotiomycetes</taxon>
        <taxon>Eurotiomycetidae</taxon>
        <taxon>Onygenales</taxon>
        <taxon>Ajellomycetaceae</taxon>
        <taxon>Histoplasma</taxon>
    </lineage>
</organism>
<dbReference type="VEuPathDB" id="FungiDB:HCDG_08133"/>
<dbReference type="HOGENOM" id="CLU_1969924_0_0_1"/>
<dbReference type="Proteomes" id="UP000002624">
    <property type="component" value="Unassembled WGS sequence"/>
</dbReference>
<proteinExistence type="predicted"/>
<feature type="compositionally biased region" description="Low complexity" evidence="1">
    <location>
        <begin position="97"/>
        <end position="115"/>
    </location>
</feature>
<dbReference type="EMBL" id="GG692433">
    <property type="protein sequence ID" value="EER37874.1"/>
    <property type="molecule type" value="Genomic_DNA"/>
</dbReference>